<keyword evidence="22" id="KW-0966">Cell projection</keyword>
<evidence type="ECO:0000256" key="13">
    <source>
        <dbReference type="ARBA" id="ARBA00022989"/>
    </source>
</evidence>
<dbReference type="InterPro" id="IPR001128">
    <property type="entry name" value="Cyt_P450"/>
</dbReference>
<evidence type="ECO:0000256" key="10">
    <source>
        <dbReference type="ARBA" id="ARBA00022723"/>
    </source>
</evidence>
<evidence type="ECO:0000256" key="40">
    <source>
        <dbReference type="ARBA" id="ARBA00054645"/>
    </source>
</evidence>
<evidence type="ECO:0000256" key="23">
    <source>
        <dbReference type="ARBA" id="ARBA00034106"/>
    </source>
</evidence>
<keyword evidence="11" id="KW-0256">Endoplasmic reticulum</keyword>
<evidence type="ECO:0000256" key="31">
    <source>
        <dbReference type="ARBA" id="ARBA00051188"/>
    </source>
</evidence>
<comment type="catalytic activity">
    <reaction evidence="26">
        <text>desmosterol + reduced [NADPH--hemoprotein reductase] + O2 = (24Z),26-hydroxydesmosterol + oxidized [NADPH--hemoprotein reductase] + H2O + H(+)</text>
        <dbReference type="Rhea" id="RHEA:53236"/>
        <dbReference type="Rhea" id="RHEA-COMP:11964"/>
        <dbReference type="Rhea" id="RHEA-COMP:11965"/>
        <dbReference type="ChEBI" id="CHEBI:15377"/>
        <dbReference type="ChEBI" id="CHEBI:15378"/>
        <dbReference type="ChEBI" id="CHEBI:15379"/>
        <dbReference type="ChEBI" id="CHEBI:17737"/>
        <dbReference type="ChEBI" id="CHEBI:57618"/>
        <dbReference type="ChEBI" id="CHEBI:58210"/>
        <dbReference type="ChEBI" id="CHEBI:137053"/>
    </reaction>
    <physiologicalReaction direction="left-to-right" evidence="26">
        <dbReference type="Rhea" id="RHEA:53237"/>
    </physiologicalReaction>
</comment>
<evidence type="ECO:0000256" key="2">
    <source>
        <dbReference type="ARBA" id="ARBA00004111"/>
    </source>
</evidence>
<dbReference type="PANTHER" id="PTHR24293">
    <property type="entry name" value="CYTOCHROME P450 FAMILY 46 SUBFAMILY A"/>
    <property type="match status" value="1"/>
</dbReference>
<dbReference type="GO" id="GO:0005789">
    <property type="term" value="C:endoplasmic reticulum membrane"/>
    <property type="evidence" value="ECO:0007669"/>
    <property type="project" value="UniProtKB-SubCell"/>
</dbReference>
<evidence type="ECO:0000256" key="6">
    <source>
        <dbReference type="ARBA" id="ARBA00010617"/>
    </source>
</evidence>
<dbReference type="Proteomes" id="UP000694569">
    <property type="component" value="Unplaced"/>
</dbReference>
<comment type="catalytic activity">
    <reaction evidence="28">
        <text>(24S)-hydroxycholesterol + reduced [NADPH--hemoprotein reductase] + O2 = 24S,25-dihydroxycholesterol + oxidized [NADPH--hemoprotein reductase] + H2O + H(+)</text>
        <dbReference type="Rhea" id="RHEA:46384"/>
        <dbReference type="Rhea" id="RHEA-COMP:11964"/>
        <dbReference type="Rhea" id="RHEA-COMP:11965"/>
        <dbReference type="ChEBI" id="CHEBI:15377"/>
        <dbReference type="ChEBI" id="CHEBI:15378"/>
        <dbReference type="ChEBI" id="CHEBI:15379"/>
        <dbReference type="ChEBI" id="CHEBI:34310"/>
        <dbReference type="ChEBI" id="CHEBI:57618"/>
        <dbReference type="ChEBI" id="CHEBI:58210"/>
        <dbReference type="ChEBI" id="CHEBI:86074"/>
    </reaction>
    <physiologicalReaction direction="left-to-right" evidence="28">
        <dbReference type="Rhea" id="RHEA:46385"/>
    </physiologicalReaction>
</comment>
<dbReference type="InterPro" id="IPR017972">
    <property type="entry name" value="Cyt_P450_CS"/>
</dbReference>
<evidence type="ECO:0000256" key="47">
    <source>
        <dbReference type="RuleBase" id="RU000461"/>
    </source>
</evidence>
<comment type="pathway">
    <text evidence="5">Lipid metabolism; C21-steroid hormone metabolism.</text>
</comment>
<evidence type="ECO:0000256" key="4">
    <source>
        <dbReference type="ARBA" id="ARBA00004389"/>
    </source>
</evidence>
<keyword evidence="9" id="KW-0812">Transmembrane</keyword>
<comment type="catalytic activity">
    <reaction evidence="30">
        <text>cholesterol + reduced [NADPH--hemoprotein reductase] + O2 = (24S)-hydroxycholesterol + oxidized [NADPH--hemoprotein reductase] + H2O + H(+)</text>
        <dbReference type="Rhea" id="RHEA:22716"/>
        <dbReference type="Rhea" id="RHEA-COMP:11964"/>
        <dbReference type="Rhea" id="RHEA-COMP:11965"/>
        <dbReference type="ChEBI" id="CHEBI:15377"/>
        <dbReference type="ChEBI" id="CHEBI:15378"/>
        <dbReference type="ChEBI" id="CHEBI:15379"/>
        <dbReference type="ChEBI" id="CHEBI:16113"/>
        <dbReference type="ChEBI" id="CHEBI:34310"/>
        <dbReference type="ChEBI" id="CHEBI:57618"/>
        <dbReference type="ChEBI" id="CHEBI:58210"/>
        <dbReference type="EC" id="1.14.14.25"/>
    </reaction>
    <physiologicalReaction direction="left-to-right" evidence="30">
        <dbReference type="Rhea" id="RHEA:22717"/>
    </physiologicalReaction>
</comment>
<organism evidence="48 49">
    <name type="scientific">Leptobrachium leishanense</name>
    <name type="common">Leishan spiny toad</name>
    <dbReference type="NCBI Taxonomy" id="445787"/>
    <lineage>
        <taxon>Eukaryota</taxon>
        <taxon>Metazoa</taxon>
        <taxon>Chordata</taxon>
        <taxon>Craniata</taxon>
        <taxon>Vertebrata</taxon>
        <taxon>Euteleostomi</taxon>
        <taxon>Amphibia</taxon>
        <taxon>Batrachia</taxon>
        <taxon>Anura</taxon>
        <taxon>Pelobatoidea</taxon>
        <taxon>Megophryidae</taxon>
        <taxon>Leptobrachium</taxon>
    </lineage>
</organism>
<dbReference type="GO" id="GO:0098794">
    <property type="term" value="C:postsynapse"/>
    <property type="evidence" value="ECO:0007669"/>
    <property type="project" value="UniProtKB-SubCell"/>
</dbReference>
<evidence type="ECO:0000256" key="8">
    <source>
        <dbReference type="ARBA" id="ARBA00022617"/>
    </source>
</evidence>
<dbReference type="Gene3D" id="1.10.630.10">
    <property type="entry name" value="Cytochrome P450"/>
    <property type="match status" value="1"/>
</dbReference>
<dbReference type="GO" id="GO:0030425">
    <property type="term" value="C:dendrite"/>
    <property type="evidence" value="ECO:0007669"/>
    <property type="project" value="UniProtKB-SubCell"/>
</dbReference>
<evidence type="ECO:0000256" key="15">
    <source>
        <dbReference type="ARBA" id="ARBA00023004"/>
    </source>
</evidence>
<evidence type="ECO:0000256" key="43">
    <source>
        <dbReference type="ARBA" id="ARBA00077287"/>
    </source>
</evidence>
<evidence type="ECO:0000256" key="5">
    <source>
        <dbReference type="ARBA" id="ARBA00005108"/>
    </source>
</evidence>
<dbReference type="GO" id="GO:0020037">
    <property type="term" value="F:heme binding"/>
    <property type="evidence" value="ECO:0007669"/>
    <property type="project" value="InterPro"/>
</dbReference>
<evidence type="ECO:0000256" key="18">
    <source>
        <dbReference type="ARBA" id="ARBA00023098"/>
    </source>
</evidence>
<keyword evidence="20" id="KW-1207">Sterol metabolism</keyword>
<keyword evidence="7" id="KW-0153">Cholesterol metabolism</keyword>
<dbReference type="PROSITE" id="PS00086">
    <property type="entry name" value="CYTOCHROME_P450"/>
    <property type="match status" value="1"/>
</dbReference>
<evidence type="ECO:0000256" key="29">
    <source>
        <dbReference type="ARBA" id="ARBA00050696"/>
    </source>
</evidence>
<evidence type="ECO:0000256" key="34">
    <source>
        <dbReference type="ARBA" id="ARBA00051606"/>
    </source>
</evidence>
<comment type="subcellular location">
    <subcellularLocation>
        <location evidence="3">Cell projection</location>
        <location evidence="3">Dendrite</location>
    </subcellularLocation>
    <subcellularLocation>
        <location evidence="4">Endoplasmic reticulum membrane</location>
        <topology evidence="4">Single-pass membrane protein</topology>
    </subcellularLocation>
    <subcellularLocation>
        <location evidence="2">Microsome membrane</location>
        <topology evidence="2">Single-pass membrane protein</topology>
    </subcellularLocation>
    <subcellularLocation>
        <location evidence="24">Postsynapse</location>
    </subcellularLocation>
    <subcellularLocation>
        <location evidence="23">Presynapse</location>
    </subcellularLocation>
</comment>
<evidence type="ECO:0000256" key="36">
    <source>
        <dbReference type="ARBA" id="ARBA00051763"/>
    </source>
</evidence>
<keyword evidence="13" id="KW-1133">Transmembrane helix</keyword>
<keyword evidence="17 47" id="KW-0503">Monooxygenase</keyword>
<evidence type="ECO:0000256" key="41">
    <source>
        <dbReference type="ARBA" id="ARBA00066440"/>
    </source>
</evidence>
<evidence type="ECO:0000256" key="28">
    <source>
        <dbReference type="ARBA" id="ARBA00050430"/>
    </source>
</evidence>
<dbReference type="InterPro" id="IPR039983">
    <property type="entry name" value="CYP46A1"/>
</dbReference>
<evidence type="ECO:0000256" key="42">
    <source>
        <dbReference type="ARBA" id="ARBA00068948"/>
    </source>
</evidence>
<dbReference type="Ensembl" id="ENSLLET00000035153.1">
    <property type="protein sequence ID" value="ENSLLEP00000033867.1"/>
    <property type="gene ID" value="ENSLLEG00000020838.1"/>
</dbReference>
<evidence type="ECO:0000256" key="19">
    <source>
        <dbReference type="ARBA" id="ARBA00023136"/>
    </source>
</evidence>
<comment type="similarity">
    <text evidence="6 47">Belongs to the cytochrome P450 family.</text>
</comment>
<evidence type="ECO:0000256" key="9">
    <source>
        <dbReference type="ARBA" id="ARBA00022692"/>
    </source>
</evidence>
<evidence type="ECO:0000256" key="45">
    <source>
        <dbReference type="ARBA" id="ARBA00080170"/>
    </source>
</evidence>
<evidence type="ECO:0000256" key="30">
    <source>
        <dbReference type="ARBA" id="ARBA00050991"/>
    </source>
</evidence>
<comment type="catalytic activity">
    <reaction evidence="36">
        <text>(24S)-hydroxycholesterol + reduced [NADPH--hemoprotein reductase] + O2 = (24S,25R)-24,26-dihydroxycholesterol + oxidized [NADPH--hemoprotein reductase] + H2O + H(+)</text>
        <dbReference type="Rhea" id="RHEA:46388"/>
        <dbReference type="Rhea" id="RHEA-COMP:11964"/>
        <dbReference type="Rhea" id="RHEA-COMP:11965"/>
        <dbReference type="ChEBI" id="CHEBI:15377"/>
        <dbReference type="ChEBI" id="CHEBI:15378"/>
        <dbReference type="ChEBI" id="CHEBI:15379"/>
        <dbReference type="ChEBI" id="CHEBI:34310"/>
        <dbReference type="ChEBI" id="CHEBI:57618"/>
        <dbReference type="ChEBI" id="CHEBI:58210"/>
        <dbReference type="ChEBI" id="CHEBI:86165"/>
    </reaction>
    <physiologicalReaction direction="left-to-right" evidence="36">
        <dbReference type="Rhea" id="RHEA:46389"/>
    </physiologicalReaction>
</comment>
<dbReference type="SUPFAM" id="SSF48264">
    <property type="entry name" value="Cytochrome P450"/>
    <property type="match status" value="1"/>
</dbReference>
<comment type="catalytic activity">
    <reaction evidence="34">
        <text>7alpha-hydroxycholesterol + reduced [NADPH--hemoprotein reductase] + O2 = (24S)-7alpha-dihydroxycholesterol + oxidized [NADPH--hemoprotein reductase] + H2O + H(+)</text>
        <dbReference type="Rhea" id="RHEA:46380"/>
        <dbReference type="Rhea" id="RHEA-COMP:11964"/>
        <dbReference type="Rhea" id="RHEA-COMP:11965"/>
        <dbReference type="ChEBI" id="CHEBI:15377"/>
        <dbReference type="ChEBI" id="CHEBI:15378"/>
        <dbReference type="ChEBI" id="CHEBI:15379"/>
        <dbReference type="ChEBI" id="CHEBI:17500"/>
        <dbReference type="ChEBI" id="CHEBI:37640"/>
        <dbReference type="ChEBI" id="CHEBI:57618"/>
        <dbReference type="ChEBI" id="CHEBI:58210"/>
    </reaction>
    <physiologicalReaction direction="left-to-right" evidence="34">
        <dbReference type="Rhea" id="RHEA:46381"/>
    </physiologicalReaction>
</comment>
<evidence type="ECO:0000256" key="21">
    <source>
        <dbReference type="ARBA" id="ARBA00023221"/>
    </source>
</evidence>
<dbReference type="InterPro" id="IPR002401">
    <property type="entry name" value="Cyt_P450_E_grp-I"/>
</dbReference>
<dbReference type="GO" id="GO:0033781">
    <property type="term" value="F:cholesterol 24-hydroxylase activity"/>
    <property type="evidence" value="ECO:0007669"/>
    <property type="project" value="UniProtKB-EC"/>
</dbReference>
<accession>A0A8C5Q849</accession>
<evidence type="ECO:0000256" key="32">
    <source>
        <dbReference type="ARBA" id="ARBA00051503"/>
    </source>
</evidence>
<comment type="pathway">
    <text evidence="25">Steroid metabolism; cholesterol degradation.</text>
</comment>
<keyword evidence="12" id="KW-0492">Microsome</keyword>
<sequence>MCRRSESLSLIEPRCRTCWRYMSQNGYCEILGPLWRQRESLVDTLFCGILCPSFLFGHSPTILKLMKENKVIYDKFLDWVKQYGPVIRINGLHHVMILSVSPETVKECLMSTKYKKDRFYKHVSNLFGVRFLGNGLVTDRDYDHWHKQRRIMDPAFSKTYLIGLMGPFNENAEHLMEKLSDKADGKQQVRMHDLMSRVTLDIIAKVAFGMEINSLEDEETPFPRAISTVMSGFVELRNPLKRYLPGNNKRIQNVRKSIGLLRETGRECIKRRQKAIDDGEDVPGDILTQILKGAALEEDCDPENLVDNFVTFFIAGQETTANQLSFAILELARNPQILEKVQAEVEDVIGSRRDLEYEDLGKLKYLSQVLKETLRLYPTAPGTSRAIDEDMVIEGVKIPAPASLMLNSYIMGRMEEYYEDPYTFNPERFAPDAPKPYFTYFPFSLGPRSCIGRVFAQMEAKVVMAKLLQRFDFTLVEGQSFKILDTGTLRPLDGVICTLRPRTSMK</sequence>
<keyword evidence="15 46" id="KW-0408">Iron</keyword>
<keyword evidence="21" id="KW-0753">Steroid metabolism</keyword>
<dbReference type="PANTHER" id="PTHR24293:SF1">
    <property type="entry name" value="CHOLESTEROL 24-HYDROXYLASE"/>
    <property type="match status" value="1"/>
</dbReference>
<evidence type="ECO:0000256" key="1">
    <source>
        <dbReference type="ARBA" id="ARBA00001971"/>
    </source>
</evidence>
<dbReference type="FunFam" id="1.10.630.10:FF:000031">
    <property type="entry name" value="cholesterol 24-hydroxylase isoform X2"/>
    <property type="match status" value="1"/>
</dbReference>
<evidence type="ECO:0000256" key="27">
    <source>
        <dbReference type="ARBA" id="ARBA00050344"/>
    </source>
</evidence>
<comment type="catalytic activity">
    <reaction evidence="29">
        <text>7-dehydrocholesterol + reduced [NADPH--hemoprotein reductase] + O2 = cholesta-5,7-dien-3beta,25-diol + oxidized [NADPH--hemoprotein reductase] + H2O + H(+)</text>
        <dbReference type="Rhea" id="RHEA:53240"/>
        <dbReference type="Rhea" id="RHEA-COMP:11964"/>
        <dbReference type="Rhea" id="RHEA-COMP:11965"/>
        <dbReference type="ChEBI" id="CHEBI:15377"/>
        <dbReference type="ChEBI" id="CHEBI:15378"/>
        <dbReference type="ChEBI" id="CHEBI:15379"/>
        <dbReference type="ChEBI" id="CHEBI:17759"/>
        <dbReference type="ChEBI" id="CHEBI:57618"/>
        <dbReference type="ChEBI" id="CHEBI:58210"/>
        <dbReference type="ChEBI" id="CHEBI:137057"/>
    </reaction>
    <physiologicalReaction direction="left-to-right" evidence="29">
        <dbReference type="Rhea" id="RHEA:53241"/>
    </physiologicalReaction>
</comment>
<evidence type="ECO:0000256" key="3">
    <source>
        <dbReference type="ARBA" id="ARBA00004279"/>
    </source>
</evidence>
<comment type="function">
    <text evidence="40">P450 monooxygenase that plays a major role in cholesterol homeostasis in the brain. Primarily catalyzes the hydroxylation (with S stereochemistry) at C-24 of cholesterol side chain, triggering cholesterol diffusion out of neurons and its further degradation. By promoting constant cholesterol elimination in neurons, may activate the mevalonate pathway and coordinate the synthesis of new cholesterol and nonsterol isoprenoids involved in synaptic activity and learning. Further hydroxylates cholesterol derivatives and hormone steroids on both the ring and side chain of these molecules, converting them into active oxysterols involved in lipid signaling and biosynthesis. Acts as an epoxidase converting cholesta-5,24-dien-3beta-ol/desmosterol into (24S),25-epoxycholesterol, an abundant lipid ligand of nuclear NR1H2 and NR1H3 receptors shown to promote neurogenesis in developing brain. May also catalyze the oxidative metabolism of xenobiotics, such as clotrimazole.</text>
</comment>
<comment type="catalytic activity">
    <reaction evidence="38">
        <text>progesterone + reduced [NADPH--hemoprotein reductase] + O2 = 17alpha-hydroxyprogesterone + oxidized [NADPH--hemoprotein reductase] + H2O + H(+)</text>
        <dbReference type="Rhea" id="RHEA:46308"/>
        <dbReference type="Rhea" id="RHEA-COMP:11964"/>
        <dbReference type="Rhea" id="RHEA-COMP:11965"/>
        <dbReference type="ChEBI" id="CHEBI:15377"/>
        <dbReference type="ChEBI" id="CHEBI:15378"/>
        <dbReference type="ChEBI" id="CHEBI:15379"/>
        <dbReference type="ChEBI" id="CHEBI:17026"/>
        <dbReference type="ChEBI" id="CHEBI:17252"/>
        <dbReference type="ChEBI" id="CHEBI:57618"/>
        <dbReference type="ChEBI" id="CHEBI:58210"/>
    </reaction>
    <physiologicalReaction direction="left-to-right" evidence="38">
        <dbReference type="Rhea" id="RHEA:46309"/>
    </physiologicalReaction>
</comment>
<dbReference type="GO" id="GO:0006707">
    <property type="term" value="P:cholesterol catabolic process"/>
    <property type="evidence" value="ECO:0007669"/>
    <property type="project" value="InterPro"/>
</dbReference>
<evidence type="ECO:0000256" key="44">
    <source>
        <dbReference type="ARBA" id="ARBA00079170"/>
    </source>
</evidence>
<evidence type="ECO:0000256" key="20">
    <source>
        <dbReference type="ARBA" id="ARBA00023166"/>
    </source>
</evidence>
<comment type="catalytic activity">
    <reaction evidence="27">
        <text>testosterone + reduced [NADPH--hemoprotein reductase] + O2 = 2-hydroxytestosterone + oxidized [NADPH--hemoprotein reductase] + H2O + H(+)</text>
        <dbReference type="Rhea" id="RHEA:46300"/>
        <dbReference type="Rhea" id="RHEA-COMP:11964"/>
        <dbReference type="Rhea" id="RHEA-COMP:11965"/>
        <dbReference type="ChEBI" id="CHEBI:15377"/>
        <dbReference type="ChEBI" id="CHEBI:15378"/>
        <dbReference type="ChEBI" id="CHEBI:15379"/>
        <dbReference type="ChEBI" id="CHEBI:17347"/>
        <dbReference type="ChEBI" id="CHEBI:57618"/>
        <dbReference type="ChEBI" id="CHEBI:58210"/>
        <dbReference type="ChEBI" id="CHEBI:86013"/>
    </reaction>
    <physiologicalReaction direction="left-to-right" evidence="27">
        <dbReference type="Rhea" id="RHEA:46301"/>
    </physiologicalReaction>
</comment>
<evidence type="ECO:0000313" key="49">
    <source>
        <dbReference type="Proteomes" id="UP000694569"/>
    </source>
</evidence>
<evidence type="ECO:0000313" key="48">
    <source>
        <dbReference type="Ensembl" id="ENSLLEP00000033689.1"/>
    </source>
</evidence>
<dbReference type="CDD" id="cd20613">
    <property type="entry name" value="CYP46A1-like"/>
    <property type="match status" value="1"/>
</dbReference>
<dbReference type="PRINTS" id="PR00463">
    <property type="entry name" value="EP450I"/>
</dbReference>
<comment type="catalytic activity">
    <reaction evidence="37">
        <text>7-dehydrocholesterol + reduced [NADPH--hemoprotein reductase] + O2 = cholesta-5,7-dien-3beta,24S-diol + oxidized [NADPH--hemoprotein reductase] + H2O + H(+)</text>
        <dbReference type="Rhea" id="RHEA:53244"/>
        <dbReference type="Rhea" id="RHEA-COMP:11964"/>
        <dbReference type="Rhea" id="RHEA-COMP:11965"/>
        <dbReference type="ChEBI" id="CHEBI:15377"/>
        <dbReference type="ChEBI" id="CHEBI:15378"/>
        <dbReference type="ChEBI" id="CHEBI:15379"/>
        <dbReference type="ChEBI" id="CHEBI:17759"/>
        <dbReference type="ChEBI" id="CHEBI:57618"/>
        <dbReference type="ChEBI" id="CHEBI:58210"/>
        <dbReference type="ChEBI" id="CHEBI:137061"/>
    </reaction>
    <physiologicalReaction direction="left-to-right" evidence="37">
        <dbReference type="Rhea" id="RHEA:53245"/>
    </physiologicalReaction>
</comment>
<dbReference type="Ensembl" id="ENSLLET00000034967.1">
    <property type="protein sequence ID" value="ENSLLEP00000033689.1"/>
    <property type="gene ID" value="ENSLLEG00000020838.1"/>
</dbReference>
<name>A0A8C5Q849_9ANUR</name>
<proteinExistence type="inferred from homology"/>
<evidence type="ECO:0000256" key="35">
    <source>
        <dbReference type="ARBA" id="ARBA00051748"/>
    </source>
</evidence>
<evidence type="ECO:0000256" key="33">
    <source>
        <dbReference type="ARBA" id="ARBA00051527"/>
    </source>
</evidence>
<keyword evidence="18" id="KW-0443">Lipid metabolism</keyword>
<keyword evidence="49" id="KW-1185">Reference proteome</keyword>
<comment type="catalytic activity">
    <reaction evidence="35">
        <text>cholestanol + reduced [NADPH--hemoprotein reductase] + O2 = (24S)-hydroxycholestanol + oxidized [NADPH--hemoprotein reductase] + H2O + H(+)</text>
        <dbReference type="Rhea" id="RHEA:53808"/>
        <dbReference type="Rhea" id="RHEA-COMP:11964"/>
        <dbReference type="Rhea" id="RHEA-COMP:11965"/>
        <dbReference type="ChEBI" id="CHEBI:15377"/>
        <dbReference type="ChEBI" id="CHEBI:15378"/>
        <dbReference type="ChEBI" id="CHEBI:15379"/>
        <dbReference type="ChEBI" id="CHEBI:57618"/>
        <dbReference type="ChEBI" id="CHEBI:58210"/>
        <dbReference type="ChEBI" id="CHEBI:86570"/>
        <dbReference type="ChEBI" id="CHEBI:137687"/>
    </reaction>
    <physiologicalReaction direction="left-to-right" evidence="35">
        <dbReference type="Rhea" id="RHEA:53809"/>
    </physiologicalReaction>
</comment>
<comment type="catalytic activity">
    <reaction evidence="39">
        <text>desmosterol + reduced [NADPH--hemoprotein reductase] + O2 = (24S)-25-epoxycholesterol + oxidized [NADPH--hemoprotein reductase] + H2O + H(+)</text>
        <dbReference type="Rhea" id="RHEA:53232"/>
        <dbReference type="Rhea" id="RHEA-COMP:11964"/>
        <dbReference type="Rhea" id="RHEA-COMP:11965"/>
        <dbReference type="ChEBI" id="CHEBI:15377"/>
        <dbReference type="ChEBI" id="CHEBI:15378"/>
        <dbReference type="ChEBI" id="CHEBI:15379"/>
        <dbReference type="ChEBI" id="CHEBI:17737"/>
        <dbReference type="ChEBI" id="CHEBI:41633"/>
        <dbReference type="ChEBI" id="CHEBI:57618"/>
        <dbReference type="ChEBI" id="CHEBI:58210"/>
    </reaction>
    <physiologicalReaction direction="left-to-right" evidence="39">
        <dbReference type="Rhea" id="RHEA:53233"/>
    </physiologicalReaction>
</comment>
<evidence type="ECO:0000256" key="26">
    <source>
        <dbReference type="ARBA" id="ARBA00050139"/>
    </source>
</evidence>
<evidence type="ECO:0000256" key="38">
    <source>
        <dbReference type="ARBA" id="ARBA00052074"/>
    </source>
</evidence>
<keyword evidence="10 46" id="KW-0479">Metal-binding</keyword>
<evidence type="ECO:0000256" key="22">
    <source>
        <dbReference type="ARBA" id="ARBA00023273"/>
    </source>
</evidence>
<evidence type="ECO:0000256" key="11">
    <source>
        <dbReference type="ARBA" id="ARBA00022824"/>
    </source>
</evidence>
<dbReference type="AlphaFoldDB" id="A0A8C5Q849"/>
<evidence type="ECO:0000256" key="12">
    <source>
        <dbReference type="ARBA" id="ARBA00022848"/>
    </source>
</evidence>
<dbReference type="OrthoDB" id="1470350at2759"/>
<evidence type="ECO:0000256" key="14">
    <source>
        <dbReference type="ARBA" id="ARBA00023002"/>
    </source>
</evidence>
<reference evidence="48" key="1">
    <citation type="submission" date="2025-05" db="UniProtKB">
        <authorList>
            <consortium name="Ensembl"/>
        </authorList>
    </citation>
    <scope>IDENTIFICATION</scope>
</reference>
<comment type="catalytic activity">
    <reaction evidence="31">
        <text>testosterone + reduced [NADPH--hemoprotein reductase] + O2 = 16beta,17beta-dihydroxyandrost-4-en-3-one + oxidized [NADPH--hemoprotein reductase] + H2O + H(+)</text>
        <dbReference type="Rhea" id="RHEA:46304"/>
        <dbReference type="Rhea" id="RHEA-COMP:11964"/>
        <dbReference type="Rhea" id="RHEA-COMP:11965"/>
        <dbReference type="ChEBI" id="CHEBI:15377"/>
        <dbReference type="ChEBI" id="CHEBI:15378"/>
        <dbReference type="ChEBI" id="CHEBI:15379"/>
        <dbReference type="ChEBI" id="CHEBI:17347"/>
        <dbReference type="ChEBI" id="CHEBI:57618"/>
        <dbReference type="ChEBI" id="CHEBI:58210"/>
        <dbReference type="ChEBI" id="CHEBI:83027"/>
    </reaction>
    <physiologicalReaction direction="left-to-right" evidence="31">
        <dbReference type="Rhea" id="RHEA:46305"/>
    </physiologicalReaction>
</comment>
<dbReference type="GO" id="GO:0005506">
    <property type="term" value="F:iron ion binding"/>
    <property type="evidence" value="ECO:0007669"/>
    <property type="project" value="InterPro"/>
</dbReference>
<comment type="catalytic activity">
    <reaction evidence="33">
        <text>4beta-hydroxycholesterol + reduced [NADPH--hemoprotein reductase] + O2 = 4beta,24S-dihydroxycholesterol + oxidized [NADPH--hemoprotein reductase] + H2O + H(+)</text>
        <dbReference type="Rhea" id="RHEA:46392"/>
        <dbReference type="Rhea" id="RHEA-COMP:11964"/>
        <dbReference type="Rhea" id="RHEA-COMP:11965"/>
        <dbReference type="ChEBI" id="CHEBI:15377"/>
        <dbReference type="ChEBI" id="CHEBI:15378"/>
        <dbReference type="ChEBI" id="CHEBI:15379"/>
        <dbReference type="ChEBI" id="CHEBI:57618"/>
        <dbReference type="ChEBI" id="CHEBI:58210"/>
        <dbReference type="ChEBI" id="CHEBI:85778"/>
        <dbReference type="ChEBI" id="CHEBI:86087"/>
    </reaction>
    <physiologicalReaction direction="left-to-right" evidence="33">
        <dbReference type="Rhea" id="RHEA:46393"/>
    </physiologicalReaction>
</comment>
<keyword evidence="16" id="KW-0770">Synapse</keyword>
<keyword evidence="19" id="KW-0472">Membrane</keyword>
<evidence type="ECO:0000256" key="39">
    <source>
        <dbReference type="ARBA" id="ARBA00052870"/>
    </source>
</evidence>
<dbReference type="PRINTS" id="PR00385">
    <property type="entry name" value="P450"/>
</dbReference>
<dbReference type="Pfam" id="PF00067">
    <property type="entry name" value="p450"/>
    <property type="match status" value="1"/>
</dbReference>
<evidence type="ECO:0000256" key="37">
    <source>
        <dbReference type="ARBA" id="ARBA00051817"/>
    </source>
</evidence>
<keyword evidence="14 47" id="KW-0560">Oxidoreductase</keyword>
<keyword evidence="8 46" id="KW-0349">Heme</keyword>
<evidence type="ECO:0000256" key="46">
    <source>
        <dbReference type="PIRSR" id="PIRSR602401-1"/>
    </source>
</evidence>
<protein>
    <recommendedName>
        <fullName evidence="42">Cholesterol 24-hydroxylase</fullName>
        <ecNumber evidence="41">1.14.14.25</ecNumber>
    </recommendedName>
    <alternativeName>
        <fullName evidence="44">Cholesterol 24-monooxygenase</fullName>
    </alternativeName>
    <alternativeName>
        <fullName evidence="43">Cholesterol 24S-hydroxylase</fullName>
    </alternativeName>
    <alternativeName>
        <fullName evidence="45">Cytochrome P450 46A1</fullName>
    </alternativeName>
</protein>
<comment type="cofactor">
    <cofactor evidence="1 46">
        <name>heme</name>
        <dbReference type="ChEBI" id="CHEBI:30413"/>
    </cofactor>
</comment>
<dbReference type="GO" id="GO:0098793">
    <property type="term" value="C:presynapse"/>
    <property type="evidence" value="ECO:0007669"/>
    <property type="project" value="UniProtKB-SubCell"/>
</dbReference>
<evidence type="ECO:0000256" key="24">
    <source>
        <dbReference type="ARBA" id="ARBA00034110"/>
    </source>
</evidence>
<evidence type="ECO:0000256" key="17">
    <source>
        <dbReference type="ARBA" id="ARBA00023033"/>
    </source>
</evidence>
<evidence type="ECO:0000256" key="7">
    <source>
        <dbReference type="ARBA" id="ARBA00022548"/>
    </source>
</evidence>
<dbReference type="GeneTree" id="ENSGT00940000156927"/>
<evidence type="ECO:0000256" key="16">
    <source>
        <dbReference type="ARBA" id="ARBA00023018"/>
    </source>
</evidence>
<dbReference type="InterPro" id="IPR036396">
    <property type="entry name" value="Cyt_P450_sf"/>
</dbReference>
<feature type="binding site" description="axial binding residue" evidence="46">
    <location>
        <position position="450"/>
    </location>
    <ligand>
        <name>heme</name>
        <dbReference type="ChEBI" id="CHEBI:30413"/>
    </ligand>
    <ligandPart>
        <name>Fe</name>
        <dbReference type="ChEBI" id="CHEBI:18248"/>
    </ligandPart>
</feature>
<evidence type="ECO:0000256" key="25">
    <source>
        <dbReference type="ARBA" id="ARBA00049645"/>
    </source>
</evidence>
<comment type="catalytic activity">
    <reaction evidence="32">
        <text>testosterone + reduced [NADPH--hemoprotein reductase] + O2 = 6beta,17beta-dihydroxyandrost-4-en-3-one + oxidized [NADPH--hemoprotein reductase] + H2O + H(+)</text>
        <dbReference type="Rhea" id="RHEA:46296"/>
        <dbReference type="Rhea" id="RHEA-COMP:11964"/>
        <dbReference type="Rhea" id="RHEA-COMP:11965"/>
        <dbReference type="ChEBI" id="CHEBI:15377"/>
        <dbReference type="ChEBI" id="CHEBI:15378"/>
        <dbReference type="ChEBI" id="CHEBI:15379"/>
        <dbReference type="ChEBI" id="CHEBI:17347"/>
        <dbReference type="ChEBI" id="CHEBI:34477"/>
        <dbReference type="ChEBI" id="CHEBI:57618"/>
        <dbReference type="ChEBI" id="CHEBI:58210"/>
    </reaction>
    <physiologicalReaction direction="left-to-right" evidence="32">
        <dbReference type="Rhea" id="RHEA:46297"/>
    </physiologicalReaction>
</comment>
<dbReference type="EC" id="1.14.14.25" evidence="41"/>